<feature type="transmembrane region" description="Helical" evidence="3">
    <location>
        <begin position="30"/>
        <end position="54"/>
    </location>
</feature>
<feature type="transmembrane region" description="Helical" evidence="3">
    <location>
        <begin position="270"/>
        <end position="292"/>
    </location>
</feature>
<dbReference type="SUPFAM" id="SSF103473">
    <property type="entry name" value="MFS general substrate transporter"/>
    <property type="match status" value="3"/>
</dbReference>
<dbReference type="Pfam" id="PF07690">
    <property type="entry name" value="MFS_1"/>
    <property type="match status" value="1"/>
</dbReference>
<evidence type="ECO:0000256" key="1">
    <source>
        <dbReference type="ARBA" id="ARBA00004141"/>
    </source>
</evidence>
<feature type="region of interest" description="Disordered" evidence="2">
    <location>
        <begin position="212"/>
        <end position="243"/>
    </location>
</feature>
<dbReference type="InterPro" id="IPR036259">
    <property type="entry name" value="MFS_trans_sf"/>
</dbReference>
<feature type="transmembrane region" description="Helical" evidence="3">
    <location>
        <begin position="413"/>
        <end position="436"/>
    </location>
</feature>
<feature type="region of interest" description="Disordered" evidence="2">
    <location>
        <begin position="148"/>
        <end position="175"/>
    </location>
</feature>
<dbReference type="PANTHER" id="PTHR23524:SF1">
    <property type="entry name" value="MRH DOMAIN-CONTAINING PROTEIN-RELATED"/>
    <property type="match status" value="1"/>
</dbReference>
<keyword evidence="3" id="KW-1133">Transmembrane helix</keyword>
<feature type="transmembrane region" description="Helical" evidence="3">
    <location>
        <begin position="456"/>
        <end position="483"/>
    </location>
</feature>
<evidence type="ECO:0000256" key="3">
    <source>
        <dbReference type="SAM" id="Phobius"/>
    </source>
</evidence>
<reference evidence="4 5" key="1">
    <citation type="submission" date="2024-01" db="EMBL/GenBank/DDBJ databases">
        <authorList>
            <person name="Allen C."/>
            <person name="Tagirdzhanova G."/>
        </authorList>
    </citation>
    <scope>NUCLEOTIDE SEQUENCE [LARGE SCALE GENOMIC DNA]</scope>
</reference>
<dbReference type="InterPro" id="IPR011701">
    <property type="entry name" value="MFS"/>
</dbReference>
<feature type="region of interest" description="Disordered" evidence="2">
    <location>
        <begin position="561"/>
        <end position="591"/>
    </location>
</feature>
<feature type="transmembrane region" description="Helical" evidence="3">
    <location>
        <begin position="697"/>
        <end position="717"/>
    </location>
</feature>
<feature type="region of interest" description="Disordered" evidence="2">
    <location>
        <begin position="605"/>
        <end position="629"/>
    </location>
</feature>
<gene>
    <name evidence="4" type="ORF">SCUCBS95973_003278</name>
</gene>
<feature type="transmembrane region" description="Helical" evidence="3">
    <location>
        <begin position="312"/>
        <end position="333"/>
    </location>
</feature>
<feature type="transmembrane region" description="Helical" evidence="3">
    <location>
        <begin position="66"/>
        <end position="85"/>
    </location>
</feature>
<sequence length="728" mass="76311">MAPSVSQAAQAVMRRLPFARTTTPLQATTYLLGISLFSISFLVFLNSSISFVITDRIGVKDGVGNIVGTLGFVDELVALVACPVWGLVSDRLGVRLVAVIGYTVIALALVVSVQASNVYPQLLLARILFAVGATASATMVTAILPSLTDDSEPTASNGGNGNGNSNGEGAGAFPRNSFANARRNQRDSALSIESQLTITPERFAESLLRARVGSPDHNSSSNRAGNRLSFDNTNTNRNSTISTSSAAAIGGEGEDVVLNRNHNSDKPSKLAGFVGLFTGCGALVALTMFLPLPAEFAGADGVTMAEAVAKSFYVVAVVALFVAAFVFVGLRNLRGEDGKGWRMLLGRPNPTVPLPSSRRDEIVRMEEVIAEGPLAQGKGASSDDSLSYWRLLRDSVELGFTDSNIALGYLGGFVARASTVAISLFMPLFINSFYISNGFCKGSPNDPSPELKEECRAAYVLAAILTGVAQLMGLLCAPVFGYLSSRPGRLNIPLIVATTFGIIGYIVFPLLSSPEPNNVDGRGGTPAVFLVATLIGISQIGAIVCSLGSLGRGVLSADHASIPSTPSSPLPPTSNTSNEQGGYSDYASPNTEADAPESALLLVAGSNDSDDENNGSDRDTVHDLISSPRSARSGRARAYSALTRPAASASPTVEVVNNASRIRLKGSIAGVYSWCGGAAILLLTKLGGYLFDHWSRGAPFYMMAIFNAVLLLASLSIDAKHTLQKLKR</sequence>
<name>A0ABP0BE90_9PEZI</name>
<dbReference type="Gene3D" id="1.20.1250.20">
    <property type="entry name" value="MFS general substrate transporter like domains"/>
    <property type="match status" value="1"/>
</dbReference>
<feature type="transmembrane region" description="Helical" evidence="3">
    <location>
        <begin position="671"/>
        <end position="691"/>
    </location>
</feature>
<dbReference type="CDD" id="cd06174">
    <property type="entry name" value="MFS"/>
    <property type="match status" value="1"/>
</dbReference>
<feature type="transmembrane region" description="Helical" evidence="3">
    <location>
        <begin position="490"/>
        <end position="508"/>
    </location>
</feature>
<keyword evidence="3" id="KW-0812">Transmembrane</keyword>
<evidence type="ECO:0008006" key="6">
    <source>
        <dbReference type="Google" id="ProtNLM"/>
    </source>
</evidence>
<organism evidence="4 5">
    <name type="scientific">Sporothrix curviconia</name>
    <dbReference type="NCBI Taxonomy" id="1260050"/>
    <lineage>
        <taxon>Eukaryota</taxon>
        <taxon>Fungi</taxon>
        <taxon>Dikarya</taxon>
        <taxon>Ascomycota</taxon>
        <taxon>Pezizomycotina</taxon>
        <taxon>Sordariomycetes</taxon>
        <taxon>Sordariomycetidae</taxon>
        <taxon>Ophiostomatales</taxon>
        <taxon>Ophiostomataceae</taxon>
        <taxon>Sporothrix</taxon>
    </lineage>
</organism>
<comment type="caution">
    <text evidence="4">The sequence shown here is derived from an EMBL/GenBank/DDBJ whole genome shotgun (WGS) entry which is preliminary data.</text>
</comment>
<feature type="transmembrane region" description="Helical" evidence="3">
    <location>
        <begin position="123"/>
        <end position="144"/>
    </location>
</feature>
<proteinExistence type="predicted"/>
<evidence type="ECO:0000313" key="4">
    <source>
        <dbReference type="EMBL" id="CAK7217826.1"/>
    </source>
</evidence>
<dbReference type="PANTHER" id="PTHR23524">
    <property type="entry name" value="TRANSPORTER, PUTATIVE (AFU_ORTHOLOGUE AFUA_8G04850)-RELATED"/>
    <property type="match status" value="1"/>
</dbReference>
<feature type="compositionally biased region" description="Low complexity" evidence="2">
    <location>
        <begin position="232"/>
        <end position="243"/>
    </location>
</feature>
<protein>
    <recommendedName>
        <fullName evidence="6">Major facilitator superfamily transporter</fullName>
    </recommendedName>
</protein>
<evidence type="ECO:0000256" key="2">
    <source>
        <dbReference type="SAM" id="MobiDB-lite"/>
    </source>
</evidence>
<dbReference type="EMBL" id="CAWUHB010000014">
    <property type="protein sequence ID" value="CAK7217826.1"/>
    <property type="molecule type" value="Genomic_DNA"/>
</dbReference>
<feature type="compositionally biased region" description="Gly residues" evidence="2">
    <location>
        <begin position="158"/>
        <end position="170"/>
    </location>
</feature>
<accession>A0ABP0BE90</accession>
<feature type="transmembrane region" description="Helical" evidence="3">
    <location>
        <begin position="528"/>
        <end position="550"/>
    </location>
</feature>
<dbReference type="Proteomes" id="UP001642405">
    <property type="component" value="Unassembled WGS sequence"/>
</dbReference>
<comment type="subcellular location">
    <subcellularLocation>
        <location evidence="1">Membrane</location>
        <topology evidence="1">Multi-pass membrane protein</topology>
    </subcellularLocation>
</comment>
<keyword evidence="5" id="KW-1185">Reference proteome</keyword>
<keyword evidence="3" id="KW-0472">Membrane</keyword>
<feature type="transmembrane region" description="Helical" evidence="3">
    <location>
        <begin position="92"/>
        <end position="111"/>
    </location>
</feature>
<evidence type="ECO:0000313" key="5">
    <source>
        <dbReference type="Proteomes" id="UP001642405"/>
    </source>
</evidence>